<feature type="transmembrane region" description="Helical" evidence="2">
    <location>
        <begin position="91"/>
        <end position="112"/>
    </location>
</feature>
<keyword evidence="2" id="KW-0472">Membrane</keyword>
<feature type="compositionally biased region" description="Low complexity" evidence="1">
    <location>
        <begin position="54"/>
        <end position="64"/>
    </location>
</feature>
<protein>
    <recommendedName>
        <fullName evidence="5">Transmembrane protein</fullName>
    </recommendedName>
</protein>
<evidence type="ECO:0008006" key="5">
    <source>
        <dbReference type="Google" id="ProtNLM"/>
    </source>
</evidence>
<keyword evidence="2" id="KW-0812">Transmembrane</keyword>
<organism evidence="4">
    <name type="scientific">Picea sitchensis</name>
    <name type="common">Sitka spruce</name>
    <name type="synonym">Pinus sitchensis</name>
    <dbReference type="NCBI Taxonomy" id="3332"/>
    <lineage>
        <taxon>Eukaryota</taxon>
        <taxon>Viridiplantae</taxon>
        <taxon>Streptophyta</taxon>
        <taxon>Embryophyta</taxon>
        <taxon>Tracheophyta</taxon>
        <taxon>Spermatophyta</taxon>
        <taxon>Pinopsida</taxon>
        <taxon>Pinidae</taxon>
        <taxon>Conifers I</taxon>
        <taxon>Pinales</taxon>
        <taxon>Pinaceae</taxon>
        <taxon>Picea</taxon>
    </lineage>
</organism>
<feature type="signal peptide" evidence="3">
    <location>
        <begin position="1"/>
        <end position="25"/>
    </location>
</feature>
<dbReference type="EMBL" id="EF084762">
    <property type="protein sequence ID" value="ABK24073.1"/>
    <property type="molecule type" value="mRNA"/>
</dbReference>
<feature type="compositionally biased region" description="Basic residues" evidence="1">
    <location>
        <begin position="72"/>
        <end position="83"/>
    </location>
</feature>
<evidence type="ECO:0000256" key="1">
    <source>
        <dbReference type="SAM" id="MobiDB-lite"/>
    </source>
</evidence>
<evidence type="ECO:0000256" key="3">
    <source>
        <dbReference type="SAM" id="SignalP"/>
    </source>
</evidence>
<keyword evidence="3" id="KW-0732">Signal</keyword>
<feature type="chain" id="PRO_5002741266" description="Transmembrane protein" evidence="3">
    <location>
        <begin position="26"/>
        <end position="129"/>
    </location>
</feature>
<accession>A9NTW2</accession>
<proteinExistence type="evidence at transcript level"/>
<reference evidence="4" key="1">
    <citation type="journal article" date="2008" name="BMC Genomics">
        <title>A conifer genomics resource of 200,000 spruce (Picea spp.) ESTs and 6,464 high-quality, sequence-finished full-length cDNAs for Sitka spruce (Picea sitchensis).</title>
        <authorList>
            <person name="Ralph S.G."/>
            <person name="Chun H.J."/>
            <person name="Kolosova N."/>
            <person name="Cooper D."/>
            <person name="Oddy C."/>
            <person name="Ritland C.E."/>
            <person name="Kirkpatrick R."/>
            <person name="Moore R."/>
            <person name="Barber S."/>
            <person name="Holt R.A."/>
            <person name="Jones S.J."/>
            <person name="Marra M.A."/>
            <person name="Douglas C.J."/>
            <person name="Ritland K."/>
            <person name="Bohlmann J."/>
        </authorList>
    </citation>
    <scope>NUCLEOTIDE SEQUENCE</scope>
    <source>
        <tissue evidence="4">Green portion of the leader tissue</tissue>
    </source>
</reference>
<evidence type="ECO:0000313" key="4">
    <source>
        <dbReference type="EMBL" id="ABK24073.1"/>
    </source>
</evidence>
<name>A9NTW2_PICSI</name>
<feature type="region of interest" description="Disordered" evidence="1">
    <location>
        <begin position="54"/>
        <end position="83"/>
    </location>
</feature>
<dbReference type="AlphaFoldDB" id="A9NTW2"/>
<keyword evidence="2" id="KW-1133">Transmembrane helix</keyword>
<evidence type="ECO:0000256" key="2">
    <source>
        <dbReference type="SAM" id="Phobius"/>
    </source>
</evidence>
<sequence length="129" mass="14386">MAMEGRAFALFVLFLFITLWVSANAFVATQTDLRLHSKLKEVFAVESPPIMAMSARSSRNSASNGPPTRPYQKSKKVRRHKKSGINNGKKVGLLFAGIAVLLQVAMVTYLLLKRKQMLDLVRNYAESSN</sequence>